<keyword evidence="3" id="KW-1185">Reference proteome</keyword>
<evidence type="ECO:0000313" key="2">
    <source>
        <dbReference type="EMBL" id="CAJ1583245.1"/>
    </source>
</evidence>
<accession>A0ABM9MEF8</accession>
<sequence length="188" mass="19562">MLGPETLSTPPQSPLVPVLPAYIPPDVDMDVVLAEVAADGVSAAPADESGLQRVVADAQQQGIDLKVVVIDTNPPIDTPLRDIATVVAQSHPDATVLVLSPSFAGTHSQVFDRVTLEAGEDLAKTGNPVQSAQNFVDQLNTPDFPWTGLTIVLTVGVLLAAVLTRMLQVRAKSADAPKPQADTASADS</sequence>
<dbReference type="Proteomes" id="UP001190466">
    <property type="component" value="Chromosome"/>
</dbReference>
<proteinExistence type="predicted"/>
<keyword evidence="1" id="KW-0472">Membrane</keyword>
<name>A0ABM9MEF8_9MYCO</name>
<reference evidence="2 3" key="1">
    <citation type="submission" date="2023-08" db="EMBL/GenBank/DDBJ databases">
        <authorList>
            <person name="Folkvardsen B D."/>
            <person name="Norman A."/>
        </authorList>
    </citation>
    <scope>NUCLEOTIDE SEQUENCE [LARGE SCALE GENOMIC DNA]</scope>
    <source>
        <strain evidence="2 3">Mu0050</strain>
    </source>
</reference>
<organism evidence="2 3">
    <name type="scientific">[Mycobacterium] wendilense</name>
    <dbReference type="NCBI Taxonomy" id="3064284"/>
    <lineage>
        <taxon>Bacteria</taxon>
        <taxon>Bacillati</taxon>
        <taxon>Actinomycetota</taxon>
        <taxon>Actinomycetes</taxon>
        <taxon>Mycobacteriales</taxon>
        <taxon>Mycobacteriaceae</taxon>
        <taxon>Mycolicibacter</taxon>
    </lineage>
</organism>
<keyword evidence="1" id="KW-0812">Transmembrane</keyword>
<dbReference type="RefSeq" id="WP_316509926.1">
    <property type="nucleotide sequence ID" value="NZ_OY726395.1"/>
</dbReference>
<feature type="transmembrane region" description="Helical" evidence="1">
    <location>
        <begin position="144"/>
        <end position="163"/>
    </location>
</feature>
<dbReference type="Pfam" id="PF20381">
    <property type="entry name" value="Rv1476"/>
    <property type="match status" value="1"/>
</dbReference>
<keyword evidence="1" id="KW-1133">Transmembrane helix</keyword>
<dbReference type="InterPro" id="IPR046498">
    <property type="entry name" value="Rv1476-like"/>
</dbReference>
<evidence type="ECO:0000313" key="3">
    <source>
        <dbReference type="Proteomes" id="UP001190466"/>
    </source>
</evidence>
<gene>
    <name evidence="2" type="ORF">MU0050_002510</name>
</gene>
<dbReference type="EMBL" id="OY726395">
    <property type="protein sequence ID" value="CAJ1583245.1"/>
    <property type="molecule type" value="Genomic_DNA"/>
</dbReference>
<protein>
    <submittedName>
        <fullName evidence="2">Uncharacterized protein</fullName>
    </submittedName>
</protein>
<evidence type="ECO:0000256" key="1">
    <source>
        <dbReference type="SAM" id="Phobius"/>
    </source>
</evidence>